<evidence type="ECO:0000256" key="2">
    <source>
        <dbReference type="SAM" id="MobiDB-lite"/>
    </source>
</evidence>
<dbReference type="PANTHER" id="PTHR19303:SF74">
    <property type="entry name" value="POGO TRANSPOSABLE ELEMENT WITH KRAB DOMAIN"/>
    <property type="match status" value="1"/>
</dbReference>
<dbReference type="Proteomes" id="UP000824596">
    <property type="component" value="Unassembled WGS sequence"/>
</dbReference>
<dbReference type="PANTHER" id="PTHR19303">
    <property type="entry name" value="TRANSPOSON"/>
    <property type="match status" value="1"/>
</dbReference>
<dbReference type="GO" id="GO:0004519">
    <property type="term" value="F:endonuclease activity"/>
    <property type="evidence" value="ECO:0007669"/>
    <property type="project" value="UniProtKB-KW"/>
</dbReference>
<evidence type="ECO:0000256" key="1">
    <source>
        <dbReference type="SAM" id="Coils"/>
    </source>
</evidence>
<keyword evidence="4" id="KW-0378">Hydrolase</keyword>
<dbReference type="Pfam" id="PF03184">
    <property type="entry name" value="DDE_1"/>
    <property type="match status" value="1"/>
</dbReference>
<evidence type="ECO:0000313" key="4">
    <source>
        <dbReference type="EMBL" id="KAH0961198.1"/>
    </source>
</evidence>
<dbReference type="GeneID" id="68356405"/>
<protein>
    <submittedName>
        <fullName evidence="4">DDE superfamily endonuclease domain-containing protein</fullName>
    </submittedName>
</protein>
<evidence type="ECO:0000259" key="3">
    <source>
        <dbReference type="Pfam" id="PF03184"/>
    </source>
</evidence>
<feature type="region of interest" description="Disordered" evidence="2">
    <location>
        <begin position="93"/>
        <end position="112"/>
    </location>
</feature>
<sequence>MESRLEEAVQYAKDFPQNSIRSVAKKYEVAHTTLRYRLKRSDHKSSRIAHNRKLSVADEGAVCRYVDRLDAVNLAVRPEFIVDAANAILRAKAPAAKSGDPPTRQKTLSAERAASEDLQRVVEYFQRLQRILEREGIQPDDIWNMDETGFRVGVGKDQLIVTKRKRSHYFSVPENRESATLIEAISAAGRFTPAFIILAGQNHMASCGYTNDEISLDWVQHFDKHTNGCRKGRKRLLILDRHGSHHTKEFIEYCDAHALDLMVRDGLVNITKVEFLGCIQEVRKKAFRASTIRSAFKKTGIWPFYPQPVLDLISSRMVTSKTPTPPPSGPESSPFSTPLTVRQVNKVARVIENGLGEVNEISPDLAHNMSRFIKGSLSNVAELLQTKKDLGRTRYAEKIAKQRRAMKNKVLQSGGVLTVQEGRAMVRRKEEDEVTKAREVIARMEAKAKNALKRWFNEAAKTARQWRSIGKLDRAEIYESGREVRLLKRF</sequence>
<reference evidence="4" key="1">
    <citation type="submission" date="2021-09" db="EMBL/GenBank/DDBJ databases">
        <title>A high-quality genome of the endoparasitic fungus Hirsutella rhossiliensis with a comparison of Hirsutella genomes reveals transposable elements contributing to genome size variation.</title>
        <authorList>
            <person name="Lin R."/>
            <person name="Jiao Y."/>
            <person name="Sun X."/>
            <person name="Ling J."/>
            <person name="Xie B."/>
            <person name="Cheng X."/>
        </authorList>
    </citation>
    <scope>NUCLEOTIDE SEQUENCE</scope>
    <source>
        <strain evidence="4">HR02</strain>
    </source>
</reference>
<proteinExistence type="predicted"/>
<feature type="domain" description="DDE-1" evidence="3">
    <location>
        <begin position="206"/>
        <end position="262"/>
    </location>
</feature>
<dbReference type="InterPro" id="IPR004875">
    <property type="entry name" value="DDE_SF_endonuclease_dom"/>
</dbReference>
<feature type="region of interest" description="Disordered" evidence="2">
    <location>
        <begin position="318"/>
        <end position="337"/>
    </location>
</feature>
<keyword evidence="5" id="KW-1185">Reference proteome</keyword>
<dbReference type="GO" id="GO:0003677">
    <property type="term" value="F:DNA binding"/>
    <property type="evidence" value="ECO:0007669"/>
    <property type="project" value="TreeGrafter"/>
</dbReference>
<keyword evidence="1" id="KW-0175">Coiled coil</keyword>
<accession>A0A9P8MS28</accession>
<dbReference type="InterPro" id="IPR050863">
    <property type="entry name" value="CenT-Element_Derived"/>
</dbReference>
<dbReference type="OrthoDB" id="4913223at2759"/>
<keyword evidence="4" id="KW-0540">Nuclease</keyword>
<keyword evidence="4" id="KW-0255">Endonuclease</keyword>
<feature type="coiled-coil region" evidence="1">
    <location>
        <begin position="427"/>
        <end position="454"/>
    </location>
</feature>
<dbReference type="RefSeq" id="XP_044718711.1">
    <property type="nucleotide sequence ID" value="XM_044865747.1"/>
</dbReference>
<dbReference type="EMBL" id="JAIZPD010000008">
    <property type="protein sequence ID" value="KAH0961198.1"/>
    <property type="molecule type" value="Genomic_DNA"/>
</dbReference>
<evidence type="ECO:0000313" key="5">
    <source>
        <dbReference type="Proteomes" id="UP000824596"/>
    </source>
</evidence>
<organism evidence="4 5">
    <name type="scientific">Hirsutella rhossiliensis</name>
    <dbReference type="NCBI Taxonomy" id="111463"/>
    <lineage>
        <taxon>Eukaryota</taxon>
        <taxon>Fungi</taxon>
        <taxon>Dikarya</taxon>
        <taxon>Ascomycota</taxon>
        <taxon>Pezizomycotina</taxon>
        <taxon>Sordariomycetes</taxon>
        <taxon>Hypocreomycetidae</taxon>
        <taxon>Hypocreales</taxon>
        <taxon>Ophiocordycipitaceae</taxon>
        <taxon>Hirsutella</taxon>
    </lineage>
</organism>
<comment type="caution">
    <text evidence="4">The sequence shown here is derived from an EMBL/GenBank/DDBJ whole genome shotgun (WGS) entry which is preliminary data.</text>
</comment>
<name>A0A9P8MS28_9HYPO</name>
<gene>
    <name evidence="4" type="ORF">HRG_07276</name>
</gene>
<dbReference type="GO" id="GO:0005634">
    <property type="term" value="C:nucleus"/>
    <property type="evidence" value="ECO:0007669"/>
    <property type="project" value="TreeGrafter"/>
</dbReference>
<dbReference type="AlphaFoldDB" id="A0A9P8MS28"/>